<dbReference type="eggNOG" id="COG0318">
    <property type="taxonomic scope" value="Bacteria"/>
</dbReference>
<comment type="similarity">
    <text evidence="1">Belongs to the ATP-dependent AMP-binding enzyme family.</text>
</comment>
<name>B8KSR1_9GAMM</name>
<reference evidence="6" key="1">
    <citation type="journal article" date="2013" name="BMC Microbiol.">
        <title>Taxonomy and evolution of bacteriochlorophyll a-containing members of the OM60/NOR5 clade of marine gammaproteobacteria: description of Luminiphilus syltensis gen. nov., sp. nov., reclassification of Haliea rubra as Pseudohaliea rubra gen. nov., comb. nov., and emendation of Chromatocurvus halotolerans.</title>
        <authorList>
            <person name="Spring S."/>
            <person name="Riedel T."/>
            <person name="Sproer C."/>
            <person name="Yan S."/>
            <person name="Harder J."/>
            <person name="Fuchs B.M."/>
        </authorList>
    </citation>
    <scope>NUCLEOTIDE SEQUENCE [LARGE SCALE GENOMIC DNA]</scope>
    <source>
        <strain evidence="6">NOR51-B</strain>
    </source>
</reference>
<proteinExistence type="inferred from homology"/>
<dbReference type="Pfam" id="PF00501">
    <property type="entry name" value="AMP-binding"/>
    <property type="match status" value="1"/>
</dbReference>
<dbReference type="InterPro" id="IPR000873">
    <property type="entry name" value="AMP-dep_synth/lig_dom"/>
</dbReference>
<evidence type="ECO:0000313" key="6">
    <source>
        <dbReference type="Proteomes" id="UP000004699"/>
    </source>
</evidence>
<feature type="transmembrane region" description="Helical" evidence="3">
    <location>
        <begin position="84"/>
        <end position="104"/>
    </location>
</feature>
<evidence type="ECO:0000256" key="1">
    <source>
        <dbReference type="ARBA" id="ARBA00006432"/>
    </source>
</evidence>
<dbReference type="Gene3D" id="3.40.50.980">
    <property type="match status" value="2"/>
</dbReference>
<dbReference type="Proteomes" id="UP000004699">
    <property type="component" value="Unassembled WGS sequence"/>
</dbReference>
<accession>B8KSR1</accession>
<keyword evidence="2 5" id="KW-0436">Ligase</keyword>
<gene>
    <name evidence="5" type="ORF">NOR51B_959</name>
</gene>
<keyword evidence="3" id="KW-0812">Transmembrane</keyword>
<keyword evidence="3" id="KW-1133">Transmembrane helix</keyword>
<dbReference type="HOGENOM" id="CLU_885087_0_0_6"/>
<dbReference type="STRING" id="565045.NOR51B_959"/>
<evidence type="ECO:0000313" key="5">
    <source>
        <dbReference type="EMBL" id="EED35018.1"/>
    </source>
</evidence>
<dbReference type="AlphaFoldDB" id="B8KSR1"/>
<evidence type="ECO:0000256" key="2">
    <source>
        <dbReference type="ARBA" id="ARBA00022598"/>
    </source>
</evidence>
<dbReference type="PANTHER" id="PTHR24096">
    <property type="entry name" value="LONG-CHAIN-FATTY-ACID--COA LIGASE"/>
    <property type="match status" value="1"/>
</dbReference>
<organism evidence="5 6">
    <name type="scientific">Luminiphilus syltensis NOR5-1B</name>
    <dbReference type="NCBI Taxonomy" id="565045"/>
    <lineage>
        <taxon>Bacteria</taxon>
        <taxon>Pseudomonadati</taxon>
        <taxon>Pseudomonadota</taxon>
        <taxon>Gammaproteobacteria</taxon>
        <taxon>Cellvibrionales</taxon>
        <taxon>Halieaceae</taxon>
        <taxon>Luminiphilus</taxon>
    </lineage>
</organism>
<protein>
    <submittedName>
        <fullName evidence="5">AMP-dependent synthetase and ligase</fullName>
    </submittedName>
</protein>
<evidence type="ECO:0000256" key="3">
    <source>
        <dbReference type="SAM" id="Phobius"/>
    </source>
</evidence>
<dbReference type="SUPFAM" id="SSF56801">
    <property type="entry name" value="Acetyl-CoA synthetase-like"/>
    <property type="match status" value="1"/>
</dbReference>
<dbReference type="OrthoDB" id="9803968at2"/>
<keyword evidence="6" id="KW-1185">Reference proteome</keyword>
<dbReference type="GO" id="GO:0016405">
    <property type="term" value="F:CoA-ligase activity"/>
    <property type="evidence" value="ECO:0007669"/>
    <property type="project" value="TreeGrafter"/>
</dbReference>
<dbReference type="PANTHER" id="PTHR24096:SF149">
    <property type="entry name" value="AMP-BINDING DOMAIN-CONTAINING PROTEIN-RELATED"/>
    <property type="match status" value="1"/>
</dbReference>
<keyword evidence="3" id="KW-0472">Membrane</keyword>
<dbReference type="EMBL" id="DS999411">
    <property type="protein sequence ID" value="EED35018.1"/>
    <property type="molecule type" value="Genomic_DNA"/>
</dbReference>
<sequence length="314" mass="34111">MKTAAKTMNNIESTSYRNATLAERARLLADERNQETAIFFGNGSTLSFADAYREGRTLAAALQNMGLAAGDTLSFQLPNTRESVIVAIAASLAGLIINPIVPIYRGKELGFILKDAQTRVLFIPATLRNFNYVEMTTTLRSQLPDLSTVVVVGASGALPEGFVDFDSAMTSANADQLSDVAVDPDDEKIKLYTSGTTGNPKAVRHSHNTLEKALMNGVSGWSMDSNDLMLMPSPVTHITGYANGIELPFFSDSKSLLMEAWVVTEAVELIEKYGATLCVSATPFLRELVDTVKRRQTLPGFWYLRAAAPQYPPS</sequence>
<evidence type="ECO:0000259" key="4">
    <source>
        <dbReference type="Pfam" id="PF00501"/>
    </source>
</evidence>
<feature type="domain" description="AMP-dependent synthetase/ligase" evidence="4">
    <location>
        <begin position="31"/>
        <end position="293"/>
    </location>
</feature>